<dbReference type="RefSeq" id="WP_095030402.1">
    <property type="nucleotide sequence ID" value="NZ_NQKL01000016.1"/>
</dbReference>
<dbReference type="InterPro" id="IPR035900">
    <property type="entry name" value="Colicin_E_sf"/>
</dbReference>
<gene>
    <name evidence="3" type="ORF">CJF43_18410</name>
</gene>
<sequence>MELKNSFSEYTKAEFLVFMKEIFQENVAETDEHLDKLLEHFEKITEHPEGTDLIYYAASDLDSTPEAITKKVSEWRAANGKPGFKPA</sequence>
<organism evidence="3 4">
    <name type="scientific">Pseudomonas fragi</name>
    <dbReference type="NCBI Taxonomy" id="296"/>
    <lineage>
        <taxon>Bacteria</taxon>
        <taxon>Pseudomonadati</taxon>
        <taxon>Pseudomonadota</taxon>
        <taxon>Gammaproteobacteria</taxon>
        <taxon>Pseudomonadales</taxon>
        <taxon>Pseudomonadaceae</taxon>
        <taxon>Pseudomonas</taxon>
    </lineage>
</organism>
<keyword evidence="2" id="KW-0079">Bacteriocin immunity</keyword>
<dbReference type="InterPro" id="IPR000290">
    <property type="entry name" value="Colicin_pyocin"/>
</dbReference>
<accession>A0A266LSE0</accession>
<comment type="caution">
    <text evidence="3">The sequence shown here is derived from an EMBL/GenBank/DDBJ whole genome shotgun (WGS) entry which is preliminary data.</text>
</comment>
<dbReference type="GO" id="GO:0030153">
    <property type="term" value="P:bacteriocin immunity"/>
    <property type="evidence" value="ECO:0007669"/>
    <property type="project" value="UniProtKB-KW"/>
</dbReference>
<proteinExistence type="inferred from homology"/>
<dbReference type="GO" id="GO:0015643">
    <property type="term" value="F:toxic substance binding"/>
    <property type="evidence" value="ECO:0007669"/>
    <property type="project" value="InterPro"/>
</dbReference>
<comment type="similarity">
    <text evidence="1">Belongs to the colicins ColE2/ColE8/ColE9 and pyocins S1/S2 family.</text>
</comment>
<dbReference type="CDD" id="cd16363">
    <property type="entry name" value="Col_Im_like"/>
    <property type="match status" value="1"/>
</dbReference>
<evidence type="ECO:0000256" key="1">
    <source>
        <dbReference type="ARBA" id="ARBA00009346"/>
    </source>
</evidence>
<dbReference type="SUPFAM" id="SSF47345">
    <property type="entry name" value="Colicin E immunity proteins"/>
    <property type="match status" value="1"/>
</dbReference>
<dbReference type="PRINTS" id="PR01299">
    <property type="entry name" value="PYOCIN"/>
</dbReference>
<dbReference type="Gene3D" id="1.10.1200.20">
    <property type="entry name" value="Colicin E immunity protein"/>
    <property type="match status" value="1"/>
</dbReference>
<evidence type="ECO:0000313" key="3">
    <source>
        <dbReference type="EMBL" id="OZY40342.1"/>
    </source>
</evidence>
<name>A0A266LSE0_PSEFR</name>
<evidence type="ECO:0000313" key="4">
    <source>
        <dbReference type="Proteomes" id="UP000216113"/>
    </source>
</evidence>
<dbReference type="EMBL" id="NQKL01000016">
    <property type="protein sequence ID" value="OZY40342.1"/>
    <property type="molecule type" value="Genomic_DNA"/>
</dbReference>
<dbReference type="AlphaFoldDB" id="A0A266LSE0"/>
<protein>
    <submittedName>
        <fullName evidence="3">Bacteriocin immunity protein</fullName>
    </submittedName>
</protein>
<reference evidence="3 4" key="1">
    <citation type="submission" date="2017-08" db="EMBL/GenBank/DDBJ databases">
        <title>Genomic and metabolic characterisation of spoilage-associated Pseudomonas species.</title>
        <authorList>
            <person name="Stanborough T."/>
            <person name="Fegan N."/>
            <person name="Powell S.M."/>
            <person name="Singh T."/>
            <person name="Tamplin M.L."/>
            <person name="Chandry P.S."/>
        </authorList>
    </citation>
    <scope>NUCLEOTIDE SEQUENCE [LARGE SCALE GENOMIC DNA]</scope>
    <source>
        <strain evidence="3 4">F1820</strain>
    </source>
</reference>
<dbReference type="Pfam" id="PF01320">
    <property type="entry name" value="Colicin_Pyocin"/>
    <property type="match status" value="1"/>
</dbReference>
<dbReference type="Proteomes" id="UP000216113">
    <property type="component" value="Unassembled WGS sequence"/>
</dbReference>
<evidence type="ECO:0000256" key="2">
    <source>
        <dbReference type="ARBA" id="ARBA00023025"/>
    </source>
</evidence>